<evidence type="ECO:0000313" key="1">
    <source>
        <dbReference type="EMBL" id="ADD69709.1"/>
    </source>
</evidence>
<evidence type="ECO:0000313" key="2">
    <source>
        <dbReference type="Proteomes" id="UP000002012"/>
    </source>
</evidence>
<dbReference type="PaxDb" id="522772-Dacet_2959"/>
<protein>
    <submittedName>
        <fullName evidence="1">Uncharacterized protein</fullName>
    </submittedName>
</protein>
<reference evidence="1 2" key="1">
    <citation type="journal article" date="2010" name="Stand. Genomic Sci.">
        <title>Complete genome sequence of Denitrovibrio acetiphilus type strain (N2460).</title>
        <authorList>
            <person name="Kiss H."/>
            <person name="Lang E."/>
            <person name="Lapidus A."/>
            <person name="Copeland A."/>
            <person name="Nolan M."/>
            <person name="Glavina Del Rio T."/>
            <person name="Chen F."/>
            <person name="Lucas S."/>
            <person name="Tice H."/>
            <person name="Cheng J.F."/>
            <person name="Han C."/>
            <person name="Goodwin L."/>
            <person name="Pitluck S."/>
            <person name="Liolios K."/>
            <person name="Pati A."/>
            <person name="Ivanova N."/>
            <person name="Mavromatis K."/>
            <person name="Chen A."/>
            <person name="Palaniappan K."/>
            <person name="Land M."/>
            <person name="Hauser L."/>
            <person name="Chang Y.J."/>
            <person name="Jeffries C.D."/>
            <person name="Detter J.C."/>
            <person name="Brettin T."/>
            <person name="Spring S."/>
            <person name="Rohde M."/>
            <person name="Goker M."/>
            <person name="Woyke T."/>
            <person name="Bristow J."/>
            <person name="Eisen J.A."/>
            <person name="Markowitz V."/>
            <person name="Hugenholtz P."/>
            <person name="Kyrpides N.C."/>
            <person name="Klenk H.P."/>
        </authorList>
    </citation>
    <scope>NUCLEOTIDE SEQUENCE [LARGE SCALE GENOMIC DNA]</scope>
    <source>
        <strain evidence="2">DSM 12809 / NBRC 114555 / N2460</strain>
    </source>
</reference>
<dbReference type="InParanoid" id="D4H705"/>
<dbReference type="OrthoDB" id="9804853at2"/>
<dbReference type="RefSeq" id="WP_013012194.1">
    <property type="nucleotide sequence ID" value="NC_013943.1"/>
</dbReference>
<accession>D4H705</accession>
<sequence>MRDKALAMLKRKIYLADICDELTCEEEAELAELDKDFENIKSALNEDDKNWLYDGFAVWYDKFMDMETKMFIKPRGG</sequence>
<dbReference type="KEGG" id="dap:Dacet_2959"/>
<name>D4H705_DENA2</name>
<dbReference type="STRING" id="522772.Dacet_2959"/>
<dbReference type="HOGENOM" id="CLU_198145_0_0_0"/>
<keyword evidence="2" id="KW-1185">Reference proteome</keyword>
<organism evidence="1 2">
    <name type="scientific">Denitrovibrio acetiphilus (strain DSM 12809 / NBRC 114555 / N2460)</name>
    <dbReference type="NCBI Taxonomy" id="522772"/>
    <lineage>
        <taxon>Bacteria</taxon>
        <taxon>Pseudomonadati</taxon>
        <taxon>Deferribacterota</taxon>
        <taxon>Deferribacteres</taxon>
        <taxon>Deferribacterales</taxon>
        <taxon>Geovibrionaceae</taxon>
        <taxon>Denitrovibrio</taxon>
    </lineage>
</organism>
<dbReference type="AlphaFoldDB" id="D4H705"/>
<proteinExistence type="predicted"/>
<dbReference type="Proteomes" id="UP000002012">
    <property type="component" value="Chromosome"/>
</dbReference>
<dbReference type="EMBL" id="CP001968">
    <property type="protein sequence ID" value="ADD69709.1"/>
    <property type="molecule type" value="Genomic_DNA"/>
</dbReference>
<gene>
    <name evidence="1" type="ordered locus">Dacet_2959</name>
</gene>